<dbReference type="AlphaFoldDB" id="A0A090Y4Z0"/>
<keyword evidence="2" id="KW-1185">Reference proteome</keyword>
<accession>A0A090Y4Z0</accession>
<evidence type="ECO:0000313" key="2">
    <source>
        <dbReference type="Proteomes" id="UP000029278"/>
    </source>
</evidence>
<evidence type="ECO:0000313" key="1">
    <source>
        <dbReference type="EMBL" id="KFM93823.1"/>
    </source>
</evidence>
<protein>
    <submittedName>
        <fullName evidence="1">Uncharacterized protein</fullName>
    </submittedName>
</protein>
<sequence>MECDKPTYFILQNRLGDDTVLKFCKQLDSASLAICLYAKRVYPLGSFLPFVFSLINR</sequence>
<dbReference type="Proteomes" id="UP000029278">
    <property type="component" value="Unassembled WGS sequence"/>
</dbReference>
<dbReference type="EMBL" id="JMQA01000051">
    <property type="protein sequence ID" value="KFM93823.1"/>
    <property type="molecule type" value="Genomic_DNA"/>
</dbReference>
<gene>
    <name evidence="1" type="ORF">DJ90_5979</name>
</gene>
<proteinExistence type="predicted"/>
<organism evidence="1 2">
    <name type="scientific">Paenibacillus macerans</name>
    <name type="common">Bacillus macerans</name>
    <dbReference type="NCBI Taxonomy" id="44252"/>
    <lineage>
        <taxon>Bacteria</taxon>
        <taxon>Bacillati</taxon>
        <taxon>Bacillota</taxon>
        <taxon>Bacilli</taxon>
        <taxon>Bacillales</taxon>
        <taxon>Paenibacillaceae</taxon>
        <taxon>Paenibacillus</taxon>
    </lineage>
</organism>
<comment type="caution">
    <text evidence="1">The sequence shown here is derived from an EMBL/GenBank/DDBJ whole genome shotgun (WGS) entry which is preliminary data.</text>
</comment>
<name>A0A090Y4Z0_PAEMA</name>
<reference evidence="1 2" key="1">
    <citation type="submission" date="2014-04" db="EMBL/GenBank/DDBJ databases">
        <authorList>
            <person name="Bishop-Lilly K.A."/>
            <person name="Broomall S.M."/>
            <person name="Chain P.S."/>
            <person name="Chertkov O."/>
            <person name="Coyne S.R."/>
            <person name="Daligault H.E."/>
            <person name="Davenport K.W."/>
            <person name="Erkkila T."/>
            <person name="Frey K.G."/>
            <person name="Gibbons H.S."/>
            <person name="Gu W."/>
            <person name="Jaissle J."/>
            <person name="Johnson S.L."/>
            <person name="Koroleva G.I."/>
            <person name="Ladner J.T."/>
            <person name="Lo C.-C."/>
            <person name="Minogue T.D."/>
            <person name="Munk C."/>
            <person name="Palacios G.F."/>
            <person name="Redden C.L."/>
            <person name="Rosenzweig C.N."/>
            <person name="Scholz M.B."/>
            <person name="Teshima H."/>
            <person name="Xu Y."/>
        </authorList>
    </citation>
    <scope>NUCLEOTIDE SEQUENCE [LARGE SCALE GENOMIC DNA]</scope>
    <source>
        <strain evidence="1 2">8244</strain>
    </source>
</reference>
<dbReference type="HOGENOM" id="CLU_2992410_0_0_9"/>
<dbReference type="STRING" id="44252.DJ90_5979"/>